<dbReference type="Proteomes" id="UP001155059">
    <property type="component" value="Unassembled WGS sequence"/>
</dbReference>
<proteinExistence type="predicted"/>
<reference evidence="1 2" key="1">
    <citation type="journal article" date="2022" name="Int. J. Syst. Evol. Microbiol.">
        <title>Pseudomonas aegrilactucae sp. nov. and Pseudomonas morbosilactucae sp. nov., pathogens causing bacterial rot of lettuce in Japan.</title>
        <authorList>
            <person name="Sawada H."/>
            <person name="Fujikawa T."/>
            <person name="Satou M."/>
        </authorList>
    </citation>
    <scope>NUCLEOTIDE SEQUENCE [LARGE SCALE GENOMIC DNA]</scope>
    <source>
        <strain evidence="1 2">MAFF 302030</strain>
    </source>
</reference>
<dbReference type="EMBL" id="JALQCW010000022">
    <property type="protein sequence ID" value="MCK9798177.1"/>
    <property type="molecule type" value="Genomic_DNA"/>
</dbReference>
<evidence type="ECO:0000313" key="1">
    <source>
        <dbReference type="EMBL" id="MCK9798177.1"/>
    </source>
</evidence>
<protein>
    <submittedName>
        <fullName evidence="1">Uncharacterized protein</fullName>
    </submittedName>
</protein>
<sequence>MGFLSRIGSLFGKVPREQVLGYSPAQLQALFTQPLPQEAPARPLPARAVSLAGIGVPAYYCSMLIDQRAAHTCSALIESGFTLAHERVFNDRPVRQYHTPCNTQQLIAFSSPAFNAVQLQWVSNSQDLLQAIEHQRFAVPPPWVAFDGYDPRWWGGAMQGAQGHYNERYFSPFFAGLNPAEKRAYYAHYQASAEWINCLESLPQE</sequence>
<gene>
    <name evidence="1" type="ORF">M1B34_10710</name>
</gene>
<evidence type="ECO:0000313" key="2">
    <source>
        <dbReference type="Proteomes" id="UP001155059"/>
    </source>
</evidence>
<name>A0A9X1YU57_9PSED</name>
<dbReference type="RefSeq" id="WP_268265108.1">
    <property type="nucleotide sequence ID" value="NZ_JALQCW010000022.1"/>
</dbReference>
<accession>A0A9X1YU57</accession>
<dbReference type="AlphaFoldDB" id="A0A9X1YU57"/>
<organism evidence="1 2">
    <name type="scientific">Pseudomonas morbosilactucae</name>
    <dbReference type="NCBI Taxonomy" id="2938197"/>
    <lineage>
        <taxon>Bacteria</taxon>
        <taxon>Pseudomonadati</taxon>
        <taxon>Pseudomonadota</taxon>
        <taxon>Gammaproteobacteria</taxon>
        <taxon>Pseudomonadales</taxon>
        <taxon>Pseudomonadaceae</taxon>
        <taxon>Pseudomonas</taxon>
    </lineage>
</organism>
<comment type="caution">
    <text evidence="1">The sequence shown here is derived from an EMBL/GenBank/DDBJ whole genome shotgun (WGS) entry which is preliminary data.</text>
</comment>
<reference evidence="1 2" key="2">
    <citation type="journal article" date="2023" name="Plant Pathol.">
        <title>Dismantling and reorganizing Pseudomonas marginalis sensu#lato.</title>
        <authorList>
            <person name="Sawada H."/>
            <person name="Fujikawa T."/>
            <person name="Satou M."/>
        </authorList>
    </citation>
    <scope>NUCLEOTIDE SEQUENCE [LARGE SCALE GENOMIC DNA]</scope>
    <source>
        <strain evidence="1 2">MAFF 302030</strain>
    </source>
</reference>